<organism evidence="3">
    <name type="scientific">wastewater metagenome</name>
    <dbReference type="NCBI Taxonomy" id="527639"/>
    <lineage>
        <taxon>unclassified sequences</taxon>
        <taxon>metagenomes</taxon>
        <taxon>ecological metagenomes</taxon>
    </lineage>
</organism>
<accession>A0A0A8KWY1</accession>
<evidence type="ECO:0000256" key="1">
    <source>
        <dbReference type="SAM" id="Phobius"/>
    </source>
</evidence>
<evidence type="ECO:0000259" key="2">
    <source>
        <dbReference type="Pfam" id="PF20597"/>
    </source>
</evidence>
<geneLocation type="plasmid" evidence="3">
    <name>fosmid 1D</name>
</geneLocation>
<proteinExistence type="predicted"/>
<gene>
    <name evidence="3" type="ORF">WWTP_pFosmid_1D_0022</name>
</gene>
<dbReference type="AlphaFoldDB" id="A0A0A8KWY1"/>
<reference evidence="3" key="1">
    <citation type="journal article" date="2015" name="Res. Microbiol.">
        <title>New FeFe-hydrogenase genes identified in a metagenomic fosmid library from a municipal wastewater treatment plant as revealed by high-throughput sequencing.</title>
        <authorList>
            <person name="Tomazetto G."/>
            <person name="Wibberg D."/>
            <person name="Schluter A."/>
            <person name="Oliveira V.M."/>
        </authorList>
    </citation>
    <scope>NUCLEOTIDE SEQUENCE</scope>
    <source>
        <plasmid evidence="3">fosmid 1D</plasmid>
    </source>
</reference>
<keyword evidence="1" id="KW-1133">Transmembrane helix</keyword>
<dbReference type="Pfam" id="PF20597">
    <property type="entry name" value="pAdhesive_15"/>
    <property type="match status" value="1"/>
</dbReference>
<sequence>MSATPKCKSSPGYALSIVVMILALMGMLIAASLMRQSTRARTIHATKIRAEEFMQAETTIGHTVSWLRANSQKLAVPFTKERFYSSFDKTNPTYGANDTEIFKVPTQVKLASSNNSAIVIADAGTGINLATPGFPTSWDLTTLGSFNLTNEFAAADLGEVPVRLTLVNAVAYDPTKDYGPPPNAAPETDFYPIYRVDAMNDLTEGSHVYGTIVGKLIHRFDIGIYGQDYLELRQQCDSYKSSEGQYAVGRRRANCAAGSNSTSAVHKNEEIYGTLRTNGSIQAVSPWGGNTCADFTAGCPNKGETCAGEDCGVPLLDQFQAWNVYCPVDQGNKTVSGNETLGLAGSNPSQKCWDTVVIQGNSRLVLTSTSVPYFFKTLTLQNNSNSVLDIQPDNPNKAVEVYVLNITGNAFNGNQVFNINNRPRNFVFNYLGTNELTLNGTAAMNVALTAPNAQVTVSGSFTYSGALLARRLVLSGAGQVHYDEDLGGFGTVVDMQYSLKDLVQYYR</sequence>
<feature type="transmembrane region" description="Helical" evidence="1">
    <location>
        <begin position="12"/>
        <end position="34"/>
    </location>
</feature>
<keyword evidence="3" id="KW-0614">Plasmid</keyword>
<dbReference type="EMBL" id="HG796236">
    <property type="protein sequence ID" value="CDL65355.1"/>
    <property type="molecule type" value="Genomic_DNA"/>
</dbReference>
<evidence type="ECO:0000313" key="3">
    <source>
        <dbReference type="EMBL" id="CDL65355.1"/>
    </source>
</evidence>
<name>A0A0A8KWY1_9ZZZZ</name>
<protein>
    <submittedName>
        <fullName evidence="3">Putative membrane protein</fullName>
    </submittedName>
</protein>
<feature type="domain" description="Choice-of-anchor A" evidence="2">
    <location>
        <begin position="264"/>
        <end position="482"/>
    </location>
</feature>
<dbReference type="InterPro" id="IPR026588">
    <property type="entry name" value="Choice_anch_A"/>
</dbReference>
<keyword evidence="1" id="KW-0472">Membrane</keyword>
<keyword evidence="1" id="KW-0812">Transmembrane</keyword>